<dbReference type="InterPro" id="IPR029044">
    <property type="entry name" value="Nucleotide-diphossugar_trans"/>
</dbReference>
<evidence type="ECO:0000313" key="4">
    <source>
        <dbReference type="Proteomes" id="UP001239167"/>
    </source>
</evidence>
<dbReference type="InterPro" id="IPR051161">
    <property type="entry name" value="Mannose-6P_isomerase_type2"/>
</dbReference>
<dbReference type="Pfam" id="PF22640">
    <property type="entry name" value="ManC_GMP_beta-helix"/>
    <property type="match status" value="1"/>
</dbReference>
<gene>
    <name evidence="3" type="ORF">J2S01_002929</name>
</gene>
<proteinExistence type="predicted"/>
<dbReference type="SUPFAM" id="SSF159283">
    <property type="entry name" value="Guanosine diphospho-D-mannose pyrophosphorylase/mannose-6-phosphate isomerase linker domain"/>
    <property type="match status" value="1"/>
</dbReference>
<feature type="domain" description="MannoseP isomerase/GMP-like beta-helix" evidence="2">
    <location>
        <begin position="283"/>
        <end position="336"/>
    </location>
</feature>
<dbReference type="InterPro" id="IPR049577">
    <property type="entry name" value="GMPP_N"/>
</dbReference>
<dbReference type="EMBL" id="JAUSUE010000033">
    <property type="protein sequence ID" value="MDQ0205184.1"/>
    <property type="molecule type" value="Genomic_DNA"/>
</dbReference>
<organism evidence="3 4">
    <name type="scientific">Pectinatus haikarae</name>
    <dbReference type="NCBI Taxonomy" id="349096"/>
    <lineage>
        <taxon>Bacteria</taxon>
        <taxon>Bacillati</taxon>
        <taxon>Bacillota</taxon>
        <taxon>Negativicutes</taxon>
        <taxon>Selenomonadales</taxon>
        <taxon>Selenomonadaceae</taxon>
        <taxon>Pectinatus</taxon>
    </lineage>
</organism>
<protein>
    <submittedName>
        <fullName evidence="3">Mannose-1-phosphate guanylyltransferase/mannose-6-phosphate isomerase</fullName>
        <ecNumber evidence="3">2.7.7.13</ecNumber>
        <ecNumber evidence="3">5.3.1.8</ecNumber>
    </submittedName>
</protein>
<dbReference type="EC" id="5.3.1.8" evidence="3"/>
<name>A0ABT9YDS3_9FIRM</name>
<dbReference type="InterPro" id="IPR054566">
    <property type="entry name" value="ManC/GMP-like_b-helix"/>
</dbReference>
<feature type="domain" description="Nucleotidyl transferase" evidence="1">
    <location>
        <begin position="3"/>
        <end position="276"/>
    </location>
</feature>
<keyword evidence="4" id="KW-1185">Reference proteome</keyword>
<dbReference type="PANTHER" id="PTHR46390:SF1">
    <property type="entry name" value="MANNOSE-1-PHOSPHATE GUANYLYLTRANSFERASE"/>
    <property type="match status" value="1"/>
</dbReference>
<evidence type="ECO:0000313" key="3">
    <source>
        <dbReference type="EMBL" id="MDQ0205184.1"/>
    </source>
</evidence>
<dbReference type="GO" id="GO:0004476">
    <property type="term" value="F:mannose-6-phosphate isomerase activity"/>
    <property type="evidence" value="ECO:0007669"/>
    <property type="project" value="UniProtKB-EC"/>
</dbReference>
<accession>A0ABT9YDS3</accession>
<comment type="caution">
    <text evidence="3">The sequence shown here is derived from an EMBL/GenBank/DDBJ whole genome shotgun (WGS) entry which is preliminary data.</text>
</comment>
<reference evidence="3 4" key="1">
    <citation type="submission" date="2023-07" db="EMBL/GenBank/DDBJ databases">
        <title>Genomic Encyclopedia of Type Strains, Phase IV (KMG-IV): sequencing the most valuable type-strain genomes for metagenomic binning, comparative biology and taxonomic classification.</title>
        <authorList>
            <person name="Goeker M."/>
        </authorList>
    </citation>
    <scope>NUCLEOTIDE SEQUENCE [LARGE SCALE GENOMIC DNA]</scope>
    <source>
        <strain evidence="3 4">DSM 16980</strain>
    </source>
</reference>
<dbReference type="RefSeq" id="WP_307225396.1">
    <property type="nucleotide sequence ID" value="NZ_CP116940.1"/>
</dbReference>
<dbReference type="CDD" id="cd02509">
    <property type="entry name" value="GDP-M1P_Guanylyltransferase"/>
    <property type="match status" value="1"/>
</dbReference>
<dbReference type="Proteomes" id="UP001239167">
    <property type="component" value="Unassembled WGS sequence"/>
</dbReference>
<dbReference type="GO" id="GO:0004475">
    <property type="term" value="F:mannose-1-phosphate guanylyltransferase (GTP) activity"/>
    <property type="evidence" value="ECO:0007669"/>
    <property type="project" value="UniProtKB-EC"/>
</dbReference>
<dbReference type="Gene3D" id="3.90.550.10">
    <property type="entry name" value="Spore Coat Polysaccharide Biosynthesis Protein SpsA, Chain A"/>
    <property type="match status" value="1"/>
</dbReference>
<keyword evidence="3" id="KW-0413">Isomerase</keyword>
<keyword evidence="3" id="KW-0548">Nucleotidyltransferase</keyword>
<sequence length="345" mass="39027">MKIIILAGGNGTRLFPLSCDRKPKQFLKIDTKMSLLAETINRFREIVAPEDIIIVTGNKYVNMIEKELATYNMGSIHIISEPMRRNTAPAIGLAVKYCREILRCSEDEVLFVSTSDHIIRPKDLFNRAVLKAVEFAARGKFVTFGVQPNKPETGFGYIEVGNDLNGAYITKAFKEKPDAVTAEKYLLSGRFYWNSGMFAFTCGTYLKELFQYAPKIARLLKTDYAQVVKNFVDMPDISVDYAVAEKSRIGVTIPLSLYWSDVGSWDSVYDVLNKDENGNVIKGNAVTINCKNNLFFSKKYVIAGIDINDTIIVENENVILVSKRGETQKVKKIVEKIRDNKYNYK</sequence>
<evidence type="ECO:0000259" key="2">
    <source>
        <dbReference type="Pfam" id="PF22640"/>
    </source>
</evidence>
<dbReference type="InterPro" id="IPR005835">
    <property type="entry name" value="NTP_transferase_dom"/>
</dbReference>
<dbReference type="SUPFAM" id="SSF53448">
    <property type="entry name" value="Nucleotide-diphospho-sugar transferases"/>
    <property type="match status" value="1"/>
</dbReference>
<dbReference type="PANTHER" id="PTHR46390">
    <property type="entry name" value="MANNOSE-1-PHOSPHATE GUANYLYLTRANSFERASE"/>
    <property type="match status" value="1"/>
</dbReference>
<keyword evidence="3" id="KW-0808">Transferase</keyword>
<dbReference type="Pfam" id="PF00483">
    <property type="entry name" value="NTP_transferase"/>
    <property type="match status" value="1"/>
</dbReference>
<dbReference type="EC" id="2.7.7.13" evidence="3"/>
<evidence type="ECO:0000259" key="1">
    <source>
        <dbReference type="Pfam" id="PF00483"/>
    </source>
</evidence>